<keyword evidence="4 7" id="KW-1133">Transmembrane helix</keyword>
<evidence type="ECO:0000256" key="5">
    <source>
        <dbReference type="ARBA" id="ARBA00023136"/>
    </source>
</evidence>
<dbReference type="CDD" id="cd12914">
    <property type="entry name" value="PDC1_DGC_like"/>
    <property type="match status" value="1"/>
</dbReference>
<dbReference type="EMBL" id="CP072943">
    <property type="protein sequence ID" value="QTX32428.1"/>
    <property type="molecule type" value="Genomic_DNA"/>
</dbReference>
<evidence type="ECO:0000256" key="7">
    <source>
        <dbReference type="SAM" id="Phobius"/>
    </source>
</evidence>
<dbReference type="RefSeq" id="WP_274373663.1">
    <property type="nucleotide sequence ID" value="NZ_CP072943.1"/>
</dbReference>
<dbReference type="Proteomes" id="UP000671879">
    <property type="component" value="Chromosome"/>
</dbReference>
<accession>A0A9Q7AN85</accession>
<organism evidence="9 10">
    <name type="scientific">Aminithiophilus ramosus</name>
    <dbReference type="NCBI Taxonomy" id="3029084"/>
    <lineage>
        <taxon>Bacteria</taxon>
        <taxon>Thermotogati</taxon>
        <taxon>Synergistota</taxon>
        <taxon>Synergistia</taxon>
        <taxon>Synergistales</taxon>
        <taxon>Aminithiophilaceae</taxon>
        <taxon>Aminithiophilus</taxon>
    </lineage>
</organism>
<reference evidence="10" key="1">
    <citation type="submission" date="2021-04" db="EMBL/GenBank/DDBJ databases">
        <title>A novel Synergistetes isolate from a pyrite-forming mixed culture.</title>
        <authorList>
            <person name="Bunk B."/>
            <person name="Sproer C."/>
            <person name="Spring S."/>
            <person name="Pester M."/>
        </authorList>
    </citation>
    <scope>NUCLEOTIDE SEQUENCE [LARGE SCALE GENOMIC DNA]</scope>
    <source>
        <strain evidence="10">J.5.4.2-T.3.5.2</strain>
    </source>
</reference>
<dbReference type="Gene3D" id="3.30.450.20">
    <property type="entry name" value="PAS domain"/>
    <property type="match status" value="1"/>
</dbReference>
<keyword evidence="3 7" id="KW-0812">Transmembrane</keyword>
<feature type="transmembrane region" description="Helical" evidence="7">
    <location>
        <begin position="12"/>
        <end position="32"/>
    </location>
</feature>
<dbReference type="SUPFAM" id="SSF103190">
    <property type="entry name" value="Sensory domain-like"/>
    <property type="match status" value="1"/>
</dbReference>
<evidence type="ECO:0000313" key="9">
    <source>
        <dbReference type="EMBL" id="QTX32428.1"/>
    </source>
</evidence>
<keyword evidence="5 7" id="KW-0472">Membrane</keyword>
<dbReference type="Pfam" id="PF02743">
    <property type="entry name" value="dCache_1"/>
    <property type="match status" value="1"/>
</dbReference>
<evidence type="ECO:0000256" key="3">
    <source>
        <dbReference type="ARBA" id="ARBA00022692"/>
    </source>
</evidence>
<evidence type="ECO:0000256" key="2">
    <source>
        <dbReference type="ARBA" id="ARBA00022475"/>
    </source>
</evidence>
<dbReference type="InterPro" id="IPR029151">
    <property type="entry name" value="Sensor-like_sf"/>
</dbReference>
<dbReference type="AlphaFoldDB" id="A0A9Q7AN85"/>
<comment type="subcellular location">
    <subcellularLocation>
        <location evidence="1">Cell membrane</location>
        <topology evidence="1">Multi-pass membrane protein</topology>
    </subcellularLocation>
</comment>
<keyword evidence="10" id="KW-1185">Reference proteome</keyword>
<dbReference type="KEGG" id="aram:KAR29_00300"/>
<evidence type="ECO:0000259" key="8">
    <source>
        <dbReference type="Pfam" id="PF02743"/>
    </source>
</evidence>
<name>A0A9Q7AN85_9BACT</name>
<dbReference type="GO" id="GO:0005886">
    <property type="term" value="C:plasma membrane"/>
    <property type="evidence" value="ECO:0007669"/>
    <property type="project" value="UniProtKB-SubCell"/>
</dbReference>
<feature type="domain" description="Cache" evidence="8">
    <location>
        <begin position="71"/>
        <end position="208"/>
    </location>
</feature>
<keyword evidence="2" id="KW-1003">Cell membrane</keyword>
<evidence type="ECO:0000313" key="10">
    <source>
        <dbReference type="Proteomes" id="UP000671879"/>
    </source>
</evidence>
<proteinExistence type="predicted"/>
<dbReference type="InterPro" id="IPR033479">
    <property type="entry name" value="dCache_1"/>
</dbReference>
<sequence>MAFFPDSVRKAFIVTLTVLVAATALPLLLFIVEERSHALDTAVKAAENALVLQASHMNRWFEQDIMERVRNAADLASVRSRDLEAMAADFQALVGRGKVLTNLAYVDVRGRPVAGATEGAAPDRTIDLSDRAYFQAALRGEEAISPVLLSRVDGDPIVVFSVPLFREGTFDGLLFGAVRLAQLIDMIKDQRFGQSGRFRLFDGSGRPLRRSEEYPPSSPPLFDATEAQGPEL</sequence>
<evidence type="ECO:0000256" key="4">
    <source>
        <dbReference type="ARBA" id="ARBA00022989"/>
    </source>
</evidence>
<gene>
    <name evidence="9" type="ORF">KAR29_00300</name>
</gene>
<feature type="region of interest" description="Disordered" evidence="6">
    <location>
        <begin position="203"/>
        <end position="232"/>
    </location>
</feature>
<evidence type="ECO:0000256" key="1">
    <source>
        <dbReference type="ARBA" id="ARBA00004651"/>
    </source>
</evidence>
<evidence type="ECO:0000256" key="6">
    <source>
        <dbReference type="SAM" id="MobiDB-lite"/>
    </source>
</evidence>
<protein>
    <recommendedName>
        <fullName evidence="8">Cache domain-containing protein</fullName>
    </recommendedName>
</protein>